<evidence type="ECO:0000256" key="11">
    <source>
        <dbReference type="SAM" id="Phobius"/>
    </source>
</evidence>
<evidence type="ECO:0000256" key="4">
    <source>
        <dbReference type="ARBA" id="ARBA00022525"/>
    </source>
</evidence>
<reference evidence="12" key="1">
    <citation type="submission" date="2020-07" db="EMBL/GenBank/DDBJ databases">
        <title>Multicomponent nature underlies the extraordinary mechanical properties of spider dragline silk.</title>
        <authorList>
            <person name="Kono N."/>
            <person name="Nakamura H."/>
            <person name="Mori M."/>
            <person name="Yoshida Y."/>
            <person name="Ohtoshi R."/>
            <person name="Malay A.D."/>
            <person name="Moran D.A.P."/>
            <person name="Tomita M."/>
            <person name="Numata K."/>
            <person name="Arakawa K."/>
        </authorList>
    </citation>
    <scope>NUCLEOTIDE SEQUENCE</scope>
</reference>
<organism evidence="12 13">
    <name type="scientific">Trichonephila clavata</name>
    <name type="common">Joro spider</name>
    <name type="synonym">Nephila clavata</name>
    <dbReference type="NCBI Taxonomy" id="2740835"/>
    <lineage>
        <taxon>Eukaryota</taxon>
        <taxon>Metazoa</taxon>
        <taxon>Ecdysozoa</taxon>
        <taxon>Arthropoda</taxon>
        <taxon>Chelicerata</taxon>
        <taxon>Arachnida</taxon>
        <taxon>Araneae</taxon>
        <taxon>Araneomorphae</taxon>
        <taxon>Entelegynae</taxon>
        <taxon>Araneoidea</taxon>
        <taxon>Nephilidae</taxon>
        <taxon>Trichonephila</taxon>
    </lineage>
</organism>
<sequence>MKTSKLTLVCDIYQLTNKDGKNIQKLVREIEEGKGVAEKFRNRIFKKSSYNASTILLTKIVYKYQGREETLSLLHYAISYKNDQAVKDLLEEAKKQKTIKEVLNEEMTTKHSDGREETHTILTDAISRRDNDMIRAVLKISEENGILKDILKKRIIIKHSNGEETTYTPFTYAEACENSEAVEEILKFSGELVNRRATQQPTVVTAETTTARSEKVLQDTIGNIETPADAYENSNKSSLEESIEHKPCENSNESNTIAIKDIAASIEKLDNTGICENSTTNIFTEIAAQPTLSTADSTDKANTLSSTEMKSCFDNGSSKENTADKKEKPSMQQRQAILAGVVGAVLLVSCIASYLLIEYSKAHVIAVIGGIVGLVCVSFALYNITNPNTKLEKMEDIEQLDSQNLKN</sequence>
<dbReference type="EMBL" id="BMAO01017652">
    <property type="protein sequence ID" value="GFR17468.1"/>
    <property type="molecule type" value="Genomic_DNA"/>
</dbReference>
<dbReference type="GO" id="GO:0044231">
    <property type="term" value="C:host cell presynaptic membrane"/>
    <property type="evidence" value="ECO:0007669"/>
    <property type="project" value="UniProtKB-KW"/>
</dbReference>
<evidence type="ECO:0000256" key="2">
    <source>
        <dbReference type="ARBA" id="ARBA00004613"/>
    </source>
</evidence>
<feature type="region of interest" description="Disordered" evidence="10">
    <location>
        <begin position="224"/>
        <end position="252"/>
    </location>
</feature>
<dbReference type="GO" id="GO:0090729">
    <property type="term" value="F:toxin activity"/>
    <property type="evidence" value="ECO:0007669"/>
    <property type="project" value="UniProtKB-KW"/>
</dbReference>
<keyword evidence="7" id="KW-0528">Neurotoxin</keyword>
<keyword evidence="4" id="KW-0964">Secreted</keyword>
<dbReference type="Proteomes" id="UP000887116">
    <property type="component" value="Unassembled WGS sequence"/>
</dbReference>
<feature type="region of interest" description="Disordered" evidence="10">
    <location>
        <begin position="308"/>
        <end position="328"/>
    </location>
</feature>
<evidence type="ECO:0000256" key="8">
    <source>
        <dbReference type="ARBA" id="ARBA00023028"/>
    </source>
</evidence>
<proteinExistence type="predicted"/>
<evidence type="ECO:0000256" key="7">
    <source>
        <dbReference type="ARBA" id="ARBA00022699"/>
    </source>
</evidence>
<gene>
    <name evidence="12" type="ORF">TNCT_387331</name>
</gene>
<feature type="compositionally biased region" description="Polar residues" evidence="10">
    <location>
        <begin position="308"/>
        <end position="320"/>
    </location>
</feature>
<keyword evidence="6" id="KW-0800">Toxin</keyword>
<accession>A0A8X6JAF9</accession>
<keyword evidence="11" id="KW-0472">Membrane</keyword>
<feature type="transmembrane region" description="Helical" evidence="11">
    <location>
        <begin position="336"/>
        <end position="357"/>
    </location>
</feature>
<dbReference type="AlphaFoldDB" id="A0A8X6JAF9"/>
<evidence type="ECO:0000256" key="9">
    <source>
        <dbReference type="ARBA" id="ARBA00023298"/>
    </source>
</evidence>
<feature type="compositionally biased region" description="Basic and acidic residues" evidence="10">
    <location>
        <begin position="238"/>
        <end position="248"/>
    </location>
</feature>
<feature type="transmembrane region" description="Helical" evidence="11">
    <location>
        <begin position="363"/>
        <end position="384"/>
    </location>
</feature>
<dbReference type="GO" id="GO:0006887">
    <property type="term" value="P:exocytosis"/>
    <property type="evidence" value="ECO:0007669"/>
    <property type="project" value="UniProtKB-KW"/>
</dbReference>
<keyword evidence="8" id="KW-0638">Presynaptic neurotoxin</keyword>
<dbReference type="InterPro" id="IPR036770">
    <property type="entry name" value="Ankyrin_rpt-contain_sf"/>
</dbReference>
<dbReference type="GO" id="GO:0044218">
    <property type="term" value="C:other organism cell membrane"/>
    <property type="evidence" value="ECO:0007669"/>
    <property type="project" value="UniProtKB-KW"/>
</dbReference>
<comment type="caution">
    <text evidence="12">The sequence shown here is derived from an EMBL/GenBank/DDBJ whole genome shotgun (WGS) entry which is preliminary data.</text>
</comment>
<evidence type="ECO:0000256" key="1">
    <source>
        <dbReference type="ARBA" id="ARBA00004175"/>
    </source>
</evidence>
<keyword evidence="3" id="KW-0268">Exocytosis</keyword>
<keyword evidence="11" id="KW-0812">Transmembrane</keyword>
<comment type="subcellular location">
    <subcellularLocation>
        <location evidence="2">Secreted</location>
    </subcellularLocation>
    <subcellularLocation>
        <location evidence="1">Target cell membrane</location>
    </subcellularLocation>
</comment>
<dbReference type="Gene3D" id="1.25.40.20">
    <property type="entry name" value="Ankyrin repeat-containing domain"/>
    <property type="match status" value="1"/>
</dbReference>
<keyword evidence="5" id="KW-1052">Target cell membrane</keyword>
<evidence type="ECO:0000313" key="13">
    <source>
        <dbReference type="Proteomes" id="UP000887116"/>
    </source>
</evidence>
<evidence type="ECO:0008006" key="14">
    <source>
        <dbReference type="Google" id="ProtNLM"/>
    </source>
</evidence>
<keyword evidence="11" id="KW-1133">Transmembrane helix</keyword>
<keyword evidence="13" id="KW-1185">Reference proteome</keyword>
<evidence type="ECO:0000256" key="5">
    <source>
        <dbReference type="ARBA" id="ARBA00022537"/>
    </source>
</evidence>
<dbReference type="GO" id="GO:0005576">
    <property type="term" value="C:extracellular region"/>
    <property type="evidence" value="ECO:0007669"/>
    <property type="project" value="UniProtKB-SubCell"/>
</dbReference>
<evidence type="ECO:0000256" key="3">
    <source>
        <dbReference type="ARBA" id="ARBA00022483"/>
    </source>
</evidence>
<evidence type="ECO:0000256" key="6">
    <source>
        <dbReference type="ARBA" id="ARBA00022656"/>
    </source>
</evidence>
<name>A0A8X6JAF9_TRICU</name>
<evidence type="ECO:0000256" key="10">
    <source>
        <dbReference type="SAM" id="MobiDB-lite"/>
    </source>
</evidence>
<evidence type="ECO:0000313" key="12">
    <source>
        <dbReference type="EMBL" id="GFR17468.1"/>
    </source>
</evidence>
<keyword evidence="9" id="KW-1053">Target membrane</keyword>
<protein>
    <recommendedName>
        <fullName evidence="14">Ankyrin repeat protein</fullName>
    </recommendedName>
</protein>